<dbReference type="Gene3D" id="2.10.25.10">
    <property type="entry name" value="Laminin"/>
    <property type="match status" value="3"/>
</dbReference>
<keyword evidence="2" id="KW-1015">Disulfide bond</keyword>
<evidence type="ECO:0000313" key="5">
    <source>
        <dbReference type="EMBL" id="JAG92532.1"/>
    </source>
</evidence>
<evidence type="ECO:0000259" key="4">
    <source>
        <dbReference type="Pfam" id="PF01826"/>
    </source>
</evidence>
<keyword evidence="1" id="KW-0646">Protease inhibitor</keyword>
<dbReference type="InterPro" id="IPR002919">
    <property type="entry name" value="TIL_dom"/>
</dbReference>
<reference evidence="5" key="1">
    <citation type="journal article" date="2015" name="PLoS ONE">
        <title>An Insight into the Sialome of the Lone Star Tick, Amblyomma americanum, with a Glimpse on Its Time Dependent Gene Expression.</title>
        <authorList>
            <person name="Karim S."/>
            <person name="Ribeiro J.M."/>
        </authorList>
    </citation>
    <scope>NUCLEOTIDE SEQUENCE</scope>
    <source>
        <tissue evidence="5">Salivary gland</tissue>
    </source>
</reference>
<dbReference type="EMBL" id="GBZX01000208">
    <property type="protein sequence ID" value="JAG92532.1"/>
    <property type="molecule type" value="mRNA"/>
</dbReference>
<feature type="signal peptide" evidence="3">
    <location>
        <begin position="1"/>
        <end position="18"/>
    </location>
</feature>
<accession>A0A0C9SEB5</accession>
<keyword evidence="3" id="KW-0732">Signal</keyword>
<evidence type="ECO:0000256" key="3">
    <source>
        <dbReference type="SAM" id="SignalP"/>
    </source>
</evidence>
<sequence>MRCSVLALAVICVAIVSAKRTRKPVSCGLWEEAVRGKPTKDRFCKPHLTRPSLVKQLRRCVCKPGFVRNAWNGCILQRDCDRCKRHRHMDYNACESACPLTCGKPVATFCTAQCVSICACPPGYVAHPKRKNTCVAARKCPPKCPRHSRFQLCVSNCQHWCGMRRPRKCSTECHSGDCVCNRKYAKTMQNGQVVCVPKKKCPKPTQVTQKKQ</sequence>
<dbReference type="InterPro" id="IPR036084">
    <property type="entry name" value="Ser_inhib-like_sf"/>
</dbReference>
<name>A0A0C9SEB5_AMBAM</name>
<feature type="chain" id="PRO_5002203440" evidence="3">
    <location>
        <begin position="19"/>
        <end position="212"/>
    </location>
</feature>
<feature type="domain" description="TIL" evidence="4">
    <location>
        <begin position="87"/>
        <end position="140"/>
    </location>
</feature>
<dbReference type="SUPFAM" id="SSF57567">
    <property type="entry name" value="Serine protease inhibitors"/>
    <property type="match status" value="2"/>
</dbReference>
<proteinExistence type="evidence at transcript level"/>
<evidence type="ECO:0000256" key="2">
    <source>
        <dbReference type="ARBA" id="ARBA00023157"/>
    </source>
</evidence>
<dbReference type="AlphaFoldDB" id="A0A0C9SEB5"/>
<organism evidence="5">
    <name type="scientific">Amblyomma americanum</name>
    <name type="common">Lone star tick</name>
    <dbReference type="NCBI Taxonomy" id="6943"/>
    <lineage>
        <taxon>Eukaryota</taxon>
        <taxon>Metazoa</taxon>
        <taxon>Ecdysozoa</taxon>
        <taxon>Arthropoda</taxon>
        <taxon>Chelicerata</taxon>
        <taxon>Arachnida</taxon>
        <taxon>Acari</taxon>
        <taxon>Parasitiformes</taxon>
        <taxon>Ixodida</taxon>
        <taxon>Ixodoidea</taxon>
        <taxon>Ixodidae</taxon>
        <taxon>Amblyomminae</taxon>
        <taxon>Amblyomma</taxon>
    </lineage>
</organism>
<dbReference type="PANTHER" id="PTHR23259:SF70">
    <property type="entry name" value="ACCESSORY GLAND PROTEIN ACP62F-RELATED"/>
    <property type="match status" value="1"/>
</dbReference>
<dbReference type="CDD" id="cd19941">
    <property type="entry name" value="TIL"/>
    <property type="match status" value="1"/>
</dbReference>
<dbReference type="Pfam" id="PF01826">
    <property type="entry name" value="TIL"/>
    <property type="match status" value="1"/>
</dbReference>
<protein>
    <submittedName>
        <fullName evidence="5">Putative tick til 31</fullName>
    </submittedName>
</protein>
<dbReference type="InterPro" id="IPR051368">
    <property type="entry name" value="SerProtInhib-TIL_Domain"/>
</dbReference>
<dbReference type="PANTHER" id="PTHR23259">
    <property type="entry name" value="RIDDLE"/>
    <property type="match status" value="1"/>
</dbReference>
<evidence type="ECO:0000256" key="1">
    <source>
        <dbReference type="ARBA" id="ARBA00022690"/>
    </source>
</evidence>
<dbReference type="GO" id="GO:0030414">
    <property type="term" value="F:peptidase inhibitor activity"/>
    <property type="evidence" value="ECO:0007669"/>
    <property type="project" value="UniProtKB-KW"/>
</dbReference>